<evidence type="ECO:0000256" key="5">
    <source>
        <dbReference type="ARBA" id="ARBA00023136"/>
    </source>
</evidence>
<evidence type="ECO:0000256" key="8">
    <source>
        <dbReference type="SAM" id="Phobius"/>
    </source>
</evidence>
<name>A0AA40LPD2_CNENI</name>
<dbReference type="InterPro" id="IPR050427">
    <property type="entry name" value="Olfactory_Receptors"/>
</dbReference>
<comment type="caution">
    <text evidence="9">The sequence shown here is derived from an EMBL/GenBank/DDBJ whole genome shotgun (WGS) entry which is preliminary data.</text>
</comment>
<evidence type="ECO:0000256" key="3">
    <source>
        <dbReference type="ARBA" id="ARBA00022989"/>
    </source>
</evidence>
<gene>
    <name evidence="9" type="ORF">QTO34_019546</name>
</gene>
<evidence type="ECO:0000256" key="2">
    <source>
        <dbReference type="ARBA" id="ARBA00022692"/>
    </source>
</evidence>
<evidence type="ECO:0000256" key="6">
    <source>
        <dbReference type="ARBA" id="ARBA00023170"/>
    </source>
</evidence>
<keyword evidence="2 8" id="KW-0812">Transmembrane</keyword>
<keyword evidence="10" id="KW-1185">Reference proteome</keyword>
<keyword evidence="3 8" id="KW-1133">Transmembrane helix</keyword>
<feature type="transmembrane region" description="Helical" evidence="8">
    <location>
        <begin position="45"/>
        <end position="64"/>
    </location>
</feature>
<dbReference type="EMBL" id="JAULJE010000009">
    <property type="protein sequence ID" value="KAK1338879.1"/>
    <property type="molecule type" value="Genomic_DNA"/>
</dbReference>
<dbReference type="InterPro" id="IPR000276">
    <property type="entry name" value="GPCR_Rhodpsn"/>
</dbReference>
<evidence type="ECO:0008006" key="11">
    <source>
        <dbReference type="Google" id="ProtNLM"/>
    </source>
</evidence>
<evidence type="ECO:0000313" key="10">
    <source>
        <dbReference type="Proteomes" id="UP001177744"/>
    </source>
</evidence>
<proteinExistence type="predicted"/>
<organism evidence="9 10">
    <name type="scientific">Cnephaeus nilssonii</name>
    <name type="common">Northern bat</name>
    <name type="synonym">Eptesicus nilssonii</name>
    <dbReference type="NCBI Taxonomy" id="3371016"/>
    <lineage>
        <taxon>Eukaryota</taxon>
        <taxon>Metazoa</taxon>
        <taxon>Chordata</taxon>
        <taxon>Craniata</taxon>
        <taxon>Vertebrata</taxon>
        <taxon>Euteleostomi</taxon>
        <taxon>Mammalia</taxon>
        <taxon>Eutheria</taxon>
        <taxon>Laurasiatheria</taxon>
        <taxon>Chiroptera</taxon>
        <taxon>Yangochiroptera</taxon>
        <taxon>Vespertilionidae</taxon>
        <taxon>Cnephaeus</taxon>
    </lineage>
</organism>
<evidence type="ECO:0000256" key="7">
    <source>
        <dbReference type="ARBA" id="ARBA00023224"/>
    </source>
</evidence>
<dbReference type="SUPFAM" id="SSF81321">
    <property type="entry name" value="Family A G protein-coupled receptor-like"/>
    <property type="match status" value="1"/>
</dbReference>
<evidence type="ECO:0000313" key="9">
    <source>
        <dbReference type="EMBL" id="KAK1338879.1"/>
    </source>
</evidence>
<sequence>MVKLLHRWPFWYPGSVPAAPGEAHTQLLAYDEPSVKDRSNPELKIFFIHVIGGVEMVLLIAMAFDRYVAICKPLHYLTIMSPRGDLRVSKAVVPGQDPGESSAFYTAQACVDCSCTR</sequence>
<accession>A0AA40LPD2</accession>
<evidence type="ECO:0000256" key="1">
    <source>
        <dbReference type="ARBA" id="ARBA00004141"/>
    </source>
</evidence>
<protein>
    <recommendedName>
        <fullName evidence="11">G-protein coupled receptors family 1 profile domain-containing protein</fullName>
    </recommendedName>
</protein>
<dbReference type="PROSITE" id="PS00237">
    <property type="entry name" value="G_PROTEIN_RECEP_F1_1"/>
    <property type="match status" value="1"/>
</dbReference>
<keyword evidence="6" id="KW-0675">Receptor</keyword>
<evidence type="ECO:0000256" key="4">
    <source>
        <dbReference type="ARBA" id="ARBA00023040"/>
    </source>
</evidence>
<keyword evidence="7" id="KW-0807">Transducer</keyword>
<dbReference type="GO" id="GO:0004930">
    <property type="term" value="F:G protein-coupled receptor activity"/>
    <property type="evidence" value="ECO:0007669"/>
    <property type="project" value="UniProtKB-KW"/>
</dbReference>
<keyword evidence="4" id="KW-0297">G-protein coupled receptor</keyword>
<reference evidence="9" key="1">
    <citation type="submission" date="2023-06" db="EMBL/GenBank/DDBJ databases">
        <title>Reference genome for the Northern bat (Eptesicus nilssonii), a most northern bat species.</title>
        <authorList>
            <person name="Laine V.N."/>
            <person name="Pulliainen A.T."/>
            <person name="Lilley T.M."/>
        </authorList>
    </citation>
    <scope>NUCLEOTIDE SEQUENCE</scope>
    <source>
        <strain evidence="9">BLF_Eptnil</strain>
        <tissue evidence="9">Kidney</tissue>
    </source>
</reference>
<dbReference type="AlphaFoldDB" id="A0AA40LPD2"/>
<dbReference type="Gene3D" id="1.20.1070.10">
    <property type="entry name" value="Rhodopsin 7-helix transmembrane proteins"/>
    <property type="match status" value="1"/>
</dbReference>
<dbReference type="Proteomes" id="UP001177744">
    <property type="component" value="Unassembled WGS sequence"/>
</dbReference>
<comment type="subcellular location">
    <subcellularLocation>
        <location evidence="1">Membrane</location>
        <topology evidence="1">Multi-pass membrane protein</topology>
    </subcellularLocation>
</comment>
<dbReference type="GO" id="GO:0016020">
    <property type="term" value="C:membrane"/>
    <property type="evidence" value="ECO:0007669"/>
    <property type="project" value="UniProtKB-SubCell"/>
</dbReference>
<dbReference type="PANTHER" id="PTHR48002">
    <property type="entry name" value="OLFACTORY RECEPTOR"/>
    <property type="match status" value="1"/>
</dbReference>
<keyword evidence="5 8" id="KW-0472">Membrane</keyword>
<dbReference type="Pfam" id="PF00001">
    <property type="entry name" value="7tm_1"/>
    <property type="match status" value="1"/>
</dbReference>